<dbReference type="GO" id="GO:0017171">
    <property type="term" value="F:serine hydrolase activity"/>
    <property type="evidence" value="ECO:0007669"/>
    <property type="project" value="TreeGrafter"/>
</dbReference>
<feature type="chain" id="PRO_5027940196" evidence="6">
    <location>
        <begin position="25"/>
        <end position="377"/>
    </location>
</feature>
<dbReference type="InterPro" id="IPR029058">
    <property type="entry name" value="AB_hydrolase_fold"/>
</dbReference>
<dbReference type="CDD" id="cd00707">
    <property type="entry name" value="Pancreat_lipase_like"/>
    <property type="match status" value="1"/>
</dbReference>
<reference evidence="8" key="1">
    <citation type="submission" date="2025-05" db="UniProtKB">
        <authorList>
            <consortium name="RefSeq"/>
        </authorList>
    </citation>
    <scope>NUCLEOTIDE SEQUENCE [LARGE SCALE GENOMIC DNA]</scope>
    <source>
        <strain evidence="8">14028-0561.14</strain>
    </source>
</reference>
<dbReference type="InterPro" id="IPR033906">
    <property type="entry name" value="Lipase_N"/>
</dbReference>
<comment type="subcellular location">
    <subcellularLocation>
        <location evidence="1">Secreted</location>
    </subcellularLocation>
</comment>
<keyword evidence="6" id="KW-0732">Signal</keyword>
<dbReference type="SUPFAM" id="SSF53474">
    <property type="entry name" value="alpha/beta-Hydrolases"/>
    <property type="match status" value="1"/>
</dbReference>
<evidence type="ECO:0000256" key="3">
    <source>
        <dbReference type="ARBA" id="ARBA00022525"/>
    </source>
</evidence>
<dbReference type="GO" id="GO:0005615">
    <property type="term" value="C:extracellular space"/>
    <property type="evidence" value="ECO:0007669"/>
    <property type="project" value="TreeGrafter"/>
</dbReference>
<dbReference type="InterPro" id="IPR013818">
    <property type="entry name" value="Lipase"/>
</dbReference>
<dbReference type="OMA" id="HKRAHDY"/>
<evidence type="ECO:0000256" key="4">
    <source>
        <dbReference type="RuleBase" id="RU004262"/>
    </source>
</evidence>
<dbReference type="Gene3D" id="3.40.50.1820">
    <property type="entry name" value="alpha/beta hydrolase"/>
    <property type="match status" value="1"/>
</dbReference>
<feature type="compositionally biased region" description="Acidic residues" evidence="5">
    <location>
        <begin position="368"/>
        <end position="377"/>
    </location>
</feature>
<evidence type="ECO:0000256" key="2">
    <source>
        <dbReference type="ARBA" id="ARBA00010701"/>
    </source>
</evidence>
<dbReference type="PANTHER" id="PTHR11610:SF173">
    <property type="entry name" value="LIPASE DOMAIN-CONTAINING PROTEIN-RELATED"/>
    <property type="match status" value="1"/>
</dbReference>
<reference evidence="9" key="2">
    <citation type="submission" date="2025-08" db="UniProtKB">
        <authorList>
            <consortium name="RefSeq"/>
        </authorList>
    </citation>
    <scope>IDENTIFICATION</scope>
    <source>
        <strain evidence="9">14028-0561.14</strain>
        <tissue evidence="9">Whole fly</tissue>
    </source>
</reference>
<dbReference type="PANTHER" id="PTHR11610">
    <property type="entry name" value="LIPASE"/>
    <property type="match status" value="1"/>
</dbReference>
<dbReference type="AlphaFoldDB" id="A0A6P4IED8"/>
<evidence type="ECO:0000256" key="1">
    <source>
        <dbReference type="ARBA" id="ARBA00004613"/>
    </source>
</evidence>
<dbReference type="PRINTS" id="PR00821">
    <property type="entry name" value="TAGLIPASE"/>
</dbReference>
<dbReference type="Proteomes" id="UP001652661">
    <property type="component" value="Chromosome 2L"/>
</dbReference>
<sequence length="377" mass="42450">MISQLGRIGVISVSILALTALIVASPTTTEETALNPNANCNYTLIKSKTLGVDPSFWKKFFKHWIPFVGSSRSKMQFILFKRDFADCGRELLIGDVENLKNSGFDARHPTRIVIHGWMSQSKGSHIRKVKNAYLSLTHPGLNGEPPRYEDFNVIVCDWSKISTNVNYFEVAKTVEDLGALLADLVRHLHLEANLHYDDVYIIGHSLGAQIAGSAGKQIQPYKFNTIYALDPAGPQFRDQTDEYRIDASDASYVESIQTSVSFGFEKPVGHATFYPNYGKNQKKCYVYGCSHKRSHDYFVETLTSPAGFWGPRCERHDDGTWILLLSDGEFRMGGEPSVPKNGTFYVKTYAKPPYAMGHRWQTEPAPREDEDENSTEE</sequence>
<dbReference type="RefSeq" id="XP_017022059.1">
    <property type="nucleotide sequence ID" value="XM_017166570.3"/>
</dbReference>
<proteinExistence type="inferred from homology"/>
<evidence type="ECO:0000313" key="9">
    <source>
        <dbReference type="RefSeq" id="XP_017022059.1"/>
    </source>
</evidence>
<dbReference type="GO" id="GO:0016042">
    <property type="term" value="P:lipid catabolic process"/>
    <property type="evidence" value="ECO:0007669"/>
    <property type="project" value="TreeGrafter"/>
</dbReference>
<evidence type="ECO:0000256" key="5">
    <source>
        <dbReference type="SAM" id="MobiDB-lite"/>
    </source>
</evidence>
<organism evidence="8 9">
    <name type="scientific">Drosophila kikkawai</name>
    <name type="common">Fruit fly</name>
    <dbReference type="NCBI Taxonomy" id="30033"/>
    <lineage>
        <taxon>Eukaryota</taxon>
        <taxon>Metazoa</taxon>
        <taxon>Ecdysozoa</taxon>
        <taxon>Arthropoda</taxon>
        <taxon>Hexapoda</taxon>
        <taxon>Insecta</taxon>
        <taxon>Pterygota</taxon>
        <taxon>Neoptera</taxon>
        <taxon>Endopterygota</taxon>
        <taxon>Diptera</taxon>
        <taxon>Brachycera</taxon>
        <taxon>Muscomorpha</taxon>
        <taxon>Ephydroidea</taxon>
        <taxon>Drosophilidae</taxon>
        <taxon>Drosophila</taxon>
        <taxon>Sophophora</taxon>
    </lineage>
</organism>
<dbReference type="InterPro" id="IPR000734">
    <property type="entry name" value="TAG_lipase"/>
</dbReference>
<feature type="signal peptide" evidence="6">
    <location>
        <begin position="1"/>
        <end position="24"/>
    </location>
</feature>
<gene>
    <name evidence="9" type="primary">LOC108074497</name>
</gene>
<name>A0A6P4IED8_DROKI</name>
<evidence type="ECO:0000256" key="6">
    <source>
        <dbReference type="SAM" id="SignalP"/>
    </source>
</evidence>
<feature type="region of interest" description="Disordered" evidence="5">
    <location>
        <begin position="357"/>
        <end position="377"/>
    </location>
</feature>
<dbReference type="Pfam" id="PF00151">
    <property type="entry name" value="Lipase"/>
    <property type="match status" value="1"/>
</dbReference>
<dbReference type="GO" id="GO:0016298">
    <property type="term" value="F:lipase activity"/>
    <property type="evidence" value="ECO:0007669"/>
    <property type="project" value="InterPro"/>
</dbReference>
<accession>A0A6P4IED8</accession>
<protein>
    <submittedName>
        <fullName evidence="9">Phospholipase A1 2</fullName>
    </submittedName>
</protein>
<dbReference type="OrthoDB" id="199913at2759"/>
<keyword evidence="8" id="KW-1185">Reference proteome</keyword>
<comment type="similarity">
    <text evidence="2 4">Belongs to the AB hydrolase superfamily. Lipase family.</text>
</comment>
<feature type="domain" description="Lipase" evidence="7">
    <location>
        <begin position="72"/>
        <end position="316"/>
    </location>
</feature>
<dbReference type="GeneID" id="108074497"/>
<keyword evidence="3" id="KW-0964">Secreted</keyword>
<evidence type="ECO:0000313" key="8">
    <source>
        <dbReference type="Proteomes" id="UP001652661"/>
    </source>
</evidence>
<evidence type="ECO:0000259" key="7">
    <source>
        <dbReference type="Pfam" id="PF00151"/>
    </source>
</evidence>